<dbReference type="GO" id="GO:0016787">
    <property type="term" value="F:hydrolase activity"/>
    <property type="evidence" value="ECO:0007669"/>
    <property type="project" value="UniProtKB-KW"/>
</dbReference>
<dbReference type="SUPFAM" id="SSF54001">
    <property type="entry name" value="Cysteine proteinases"/>
    <property type="match status" value="1"/>
</dbReference>
<evidence type="ECO:0000256" key="2">
    <source>
        <dbReference type="ARBA" id="ARBA00022801"/>
    </source>
</evidence>
<keyword evidence="1" id="KW-0833">Ubl conjugation pathway</keyword>
<feature type="non-terminal residue" evidence="4">
    <location>
        <position position="287"/>
    </location>
</feature>
<keyword evidence="5" id="KW-1185">Reference proteome</keyword>
<dbReference type="AlphaFoldDB" id="A0ABD1CDB8"/>
<evidence type="ECO:0000256" key="3">
    <source>
        <dbReference type="SAM" id="MobiDB-lite"/>
    </source>
</evidence>
<dbReference type="PANTHER" id="PTHR22975:SF9">
    <property type="entry name" value="ECHINUS SPLICE FORM 3"/>
    <property type="match status" value="1"/>
</dbReference>
<feature type="region of interest" description="Disordered" evidence="3">
    <location>
        <begin position="266"/>
        <end position="287"/>
    </location>
</feature>
<organism evidence="4 5">
    <name type="scientific">Culex pipiens pipiens</name>
    <name type="common">Northern house mosquito</name>
    <dbReference type="NCBI Taxonomy" id="38569"/>
    <lineage>
        <taxon>Eukaryota</taxon>
        <taxon>Metazoa</taxon>
        <taxon>Ecdysozoa</taxon>
        <taxon>Arthropoda</taxon>
        <taxon>Hexapoda</taxon>
        <taxon>Insecta</taxon>
        <taxon>Pterygota</taxon>
        <taxon>Neoptera</taxon>
        <taxon>Endopterygota</taxon>
        <taxon>Diptera</taxon>
        <taxon>Nematocera</taxon>
        <taxon>Culicoidea</taxon>
        <taxon>Culicidae</taxon>
        <taxon>Culicinae</taxon>
        <taxon>Culicini</taxon>
        <taxon>Culex</taxon>
        <taxon>Culex</taxon>
    </lineage>
</organism>
<dbReference type="Proteomes" id="UP001562425">
    <property type="component" value="Unassembled WGS sequence"/>
</dbReference>
<evidence type="ECO:0000313" key="4">
    <source>
        <dbReference type="EMBL" id="KAL1374363.1"/>
    </source>
</evidence>
<comment type="caution">
    <text evidence="4">The sequence shown here is derived from an EMBL/GenBank/DDBJ whole genome shotgun (WGS) entry which is preliminary data.</text>
</comment>
<gene>
    <name evidence="4" type="ORF">pipiens_018120</name>
</gene>
<dbReference type="InterPro" id="IPR038765">
    <property type="entry name" value="Papain-like_cys_pep_sf"/>
</dbReference>
<dbReference type="InterPro" id="IPR052398">
    <property type="entry name" value="Ubiquitin_hydrolase_53/54"/>
</dbReference>
<feature type="compositionally biased region" description="Low complexity" evidence="3">
    <location>
        <begin position="12"/>
        <end position="27"/>
    </location>
</feature>
<keyword evidence="2" id="KW-0378">Hydrolase</keyword>
<name>A0ABD1CDB8_CULPP</name>
<evidence type="ECO:0000313" key="5">
    <source>
        <dbReference type="Proteomes" id="UP001562425"/>
    </source>
</evidence>
<proteinExistence type="predicted"/>
<dbReference type="EMBL" id="JBEHCU010013419">
    <property type="protein sequence ID" value="KAL1374363.1"/>
    <property type="molecule type" value="Genomic_DNA"/>
</dbReference>
<protein>
    <submittedName>
        <fullName evidence="4">Uncharacterized protein</fullName>
    </submittedName>
</protein>
<reference evidence="4 5" key="1">
    <citation type="submission" date="2024-05" db="EMBL/GenBank/DDBJ databases">
        <title>Culex pipiens pipiens assembly and annotation.</title>
        <authorList>
            <person name="Alout H."/>
            <person name="Durand T."/>
        </authorList>
    </citation>
    <scope>NUCLEOTIDE SEQUENCE [LARGE SCALE GENOMIC DNA]</scope>
    <source>
        <strain evidence="4">HA-2024</strain>
        <tissue evidence="4">Whole body</tissue>
    </source>
</reference>
<feature type="region of interest" description="Disordered" evidence="3">
    <location>
        <begin position="1"/>
        <end position="27"/>
    </location>
</feature>
<sequence length="287" mass="31598">MIKFRYKRKDPAASSSPSTTATSSVTTVTPVNSVVTTTVAAATTPQYLQQSATLPKSTPRNAIHSQTAQVVQHYQQQQQQYQHCDSYNPKVVDAGYYLTNESAYHEMINRMKTESVHQQHYEYMSCINSVVELFSQLQTSSEPALCPEPLRRALASGPLAGRRFPLGCLGDAAECFELLLHRVHQHLSPSDGDACEAPQCVAHQRFAMRVVEQSVCECGANSEQLPFTQMVHYVSASALTSQSNLSAQNQQSITFGQLLRNAGNMGDIRDCPVSGGGRPSRERSEVR</sequence>
<evidence type="ECO:0000256" key="1">
    <source>
        <dbReference type="ARBA" id="ARBA00022786"/>
    </source>
</evidence>
<accession>A0ABD1CDB8</accession>
<dbReference type="PANTHER" id="PTHR22975">
    <property type="entry name" value="UBIQUITIN SPECIFIC PROTEINASE"/>
    <property type="match status" value="1"/>
</dbReference>